<reference evidence="2" key="1">
    <citation type="submission" date="2023-03" db="EMBL/GenBank/DDBJ databases">
        <title>Massive genome expansion in bonnet fungi (Mycena s.s.) driven by repeated elements and novel gene families across ecological guilds.</title>
        <authorList>
            <consortium name="Lawrence Berkeley National Laboratory"/>
            <person name="Harder C.B."/>
            <person name="Miyauchi S."/>
            <person name="Viragh M."/>
            <person name="Kuo A."/>
            <person name="Thoen E."/>
            <person name="Andreopoulos B."/>
            <person name="Lu D."/>
            <person name="Skrede I."/>
            <person name="Drula E."/>
            <person name="Henrissat B."/>
            <person name="Morin E."/>
            <person name="Kohler A."/>
            <person name="Barry K."/>
            <person name="LaButti K."/>
            <person name="Morin E."/>
            <person name="Salamov A."/>
            <person name="Lipzen A."/>
            <person name="Mereny Z."/>
            <person name="Hegedus B."/>
            <person name="Baldrian P."/>
            <person name="Stursova M."/>
            <person name="Weitz H."/>
            <person name="Taylor A."/>
            <person name="Grigoriev I.V."/>
            <person name="Nagy L.G."/>
            <person name="Martin F."/>
            <person name="Kauserud H."/>
        </authorList>
    </citation>
    <scope>NUCLEOTIDE SEQUENCE</scope>
    <source>
        <strain evidence="2">CBHHK002</strain>
    </source>
</reference>
<comment type="caution">
    <text evidence="2">The sequence shown here is derived from an EMBL/GenBank/DDBJ whole genome shotgun (WGS) entry which is preliminary data.</text>
</comment>
<protein>
    <submittedName>
        <fullName evidence="2">Uncharacterized protein</fullName>
    </submittedName>
</protein>
<feature type="transmembrane region" description="Helical" evidence="1">
    <location>
        <begin position="47"/>
        <end position="68"/>
    </location>
</feature>
<evidence type="ECO:0000313" key="2">
    <source>
        <dbReference type="EMBL" id="KAJ7315431.1"/>
    </source>
</evidence>
<name>A0AAD6ZCZ6_9AGAR</name>
<dbReference type="EMBL" id="JARIHO010000062">
    <property type="protein sequence ID" value="KAJ7315431.1"/>
    <property type="molecule type" value="Genomic_DNA"/>
</dbReference>
<feature type="transmembrane region" description="Helical" evidence="1">
    <location>
        <begin position="74"/>
        <end position="95"/>
    </location>
</feature>
<keyword evidence="1" id="KW-0472">Membrane</keyword>
<keyword evidence="3" id="KW-1185">Reference proteome</keyword>
<gene>
    <name evidence="2" type="ORF">DFH08DRAFT_715574</name>
</gene>
<feature type="non-terminal residue" evidence="2">
    <location>
        <position position="141"/>
    </location>
</feature>
<evidence type="ECO:0000256" key="1">
    <source>
        <dbReference type="SAM" id="Phobius"/>
    </source>
</evidence>
<organism evidence="2 3">
    <name type="scientific">Mycena albidolilacea</name>
    <dbReference type="NCBI Taxonomy" id="1033008"/>
    <lineage>
        <taxon>Eukaryota</taxon>
        <taxon>Fungi</taxon>
        <taxon>Dikarya</taxon>
        <taxon>Basidiomycota</taxon>
        <taxon>Agaricomycotina</taxon>
        <taxon>Agaricomycetes</taxon>
        <taxon>Agaricomycetidae</taxon>
        <taxon>Agaricales</taxon>
        <taxon>Marasmiineae</taxon>
        <taxon>Mycenaceae</taxon>
        <taxon>Mycena</taxon>
    </lineage>
</organism>
<sequence length="141" mass="15573">PLMGFESVLFALALYKGYIHYRESPNKAWFGSHLVGIIFRDSIFSEILSSSLLGAGFTVNLINVLIWALGPYDLFNLGTAWGVTVPGLAATHVLLNMREVSNQPFNDTKVTDETIRFQVARRPTGSNGPTTWSDLSAINHM</sequence>
<dbReference type="Proteomes" id="UP001218218">
    <property type="component" value="Unassembled WGS sequence"/>
</dbReference>
<accession>A0AAD6ZCZ6</accession>
<keyword evidence="1" id="KW-1133">Transmembrane helix</keyword>
<proteinExistence type="predicted"/>
<keyword evidence="1" id="KW-0812">Transmembrane</keyword>
<dbReference type="AlphaFoldDB" id="A0AAD6ZCZ6"/>
<evidence type="ECO:0000313" key="3">
    <source>
        <dbReference type="Proteomes" id="UP001218218"/>
    </source>
</evidence>